<keyword evidence="14" id="KW-1185">Reference proteome</keyword>
<keyword evidence="5" id="KW-1052">Target cell membrane</keyword>
<dbReference type="Pfam" id="PF12796">
    <property type="entry name" value="Ank_2"/>
    <property type="match status" value="1"/>
</dbReference>
<dbReference type="SUPFAM" id="SSF48403">
    <property type="entry name" value="Ankyrin repeat"/>
    <property type="match status" value="1"/>
</dbReference>
<dbReference type="GO" id="GO:0006887">
    <property type="term" value="P:exocytosis"/>
    <property type="evidence" value="ECO:0007669"/>
    <property type="project" value="UniProtKB-KW"/>
</dbReference>
<keyword evidence="10 12" id="KW-0040">ANK repeat</keyword>
<evidence type="ECO:0000313" key="14">
    <source>
        <dbReference type="Proteomes" id="UP000499080"/>
    </source>
</evidence>
<evidence type="ECO:0000256" key="11">
    <source>
        <dbReference type="ARBA" id="ARBA00023298"/>
    </source>
</evidence>
<evidence type="ECO:0000256" key="3">
    <source>
        <dbReference type="ARBA" id="ARBA00022483"/>
    </source>
</evidence>
<dbReference type="PANTHER" id="PTHR24171">
    <property type="entry name" value="ANKYRIN REPEAT DOMAIN-CONTAINING PROTEIN 39-RELATED"/>
    <property type="match status" value="1"/>
</dbReference>
<evidence type="ECO:0000256" key="10">
    <source>
        <dbReference type="ARBA" id="ARBA00023043"/>
    </source>
</evidence>
<keyword evidence="7" id="KW-0528">Neurotoxin</keyword>
<dbReference type="InterPro" id="IPR036770">
    <property type="entry name" value="Ankyrin_rpt-contain_sf"/>
</dbReference>
<keyword evidence="11" id="KW-1053">Target membrane</keyword>
<sequence>MIHNLVESDYHLERIRELLSEGIGPNLQDVFGNTPLQTAGLSIMINIKIIRELISAGADVNLVNRTEYTSLHYAALRRKHEMVDALLLELTSILRLLEIQLFIMPSTIAGTNFFVRRVSVDRKFPVFLI</sequence>
<name>A0A4Y2ET80_ARAVE</name>
<evidence type="ECO:0000256" key="6">
    <source>
        <dbReference type="ARBA" id="ARBA00022656"/>
    </source>
</evidence>
<dbReference type="AlphaFoldDB" id="A0A4Y2ET80"/>
<dbReference type="InterPro" id="IPR002110">
    <property type="entry name" value="Ankyrin_rpt"/>
</dbReference>
<evidence type="ECO:0000256" key="1">
    <source>
        <dbReference type="ARBA" id="ARBA00004175"/>
    </source>
</evidence>
<comment type="subcellular location">
    <subcellularLocation>
        <location evidence="2">Secreted</location>
    </subcellularLocation>
    <subcellularLocation>
        <location evidence="1">Target cell membrane</location>
    </subcellularLocation>
</comment>
<evidence type="ECO:0000256" key="12">
    <source>
        <dbReference type="PROSITE-ProRule" id="PRU00023"/>
    </source>
</evidence>
<evidence type="ECO:0000256" key="5">
    <source>
        <dbReference type="ARBA" id="ARBA00022537"/>
    </source>
</evidence>
<evidence type="ECO:0000256" key="4">
    <source>
        <dbReference type="ARBA" id="ARBA00022525"/>
    </source>
</evidence>
<proteinExistence type="predicted"/>
<protein>
    <submittedName>
        <fullName evidence="13">Uncharacterized protein</fullName>
    </submittedName>
</protein>
<evidence type="ECO:0000313" key="13">
    <source>
        <dbReference type="EMBL" id="GBM31519.1"/>
    </source>
</evidence>
<dbReference type="GO" id="GO:0044231">
    <property type="term" value="C:host cell presynaptic membrane"/>
    <property type="evidence" value="ECO:0007669"/>
    <property type="project" value="UniProtKB-KW"/>
</dbReference>
<dbReference type="GO" id="GO:0044218">
    <property type="term" value="C:other organism cell membrane"/>
    <property type="evidence" value="ECO:0007669"/>
    <property type="project" value="UniProtKB-KW"/>
</dbReference>
<dbReference type="OrthoDB" id="426293at2759"/>
<organism evidence="13 14">
    <name type="scientific">Araneus ventricosus</name>
    <name type="common">Orbweaver spider</name>
    <name type="synonym">Epeira ventricosa</name>
    <dbReference type="NCBI Taxonomy" id="182803"/>
    <lineage>
        <taxon>Eukaryota</taxon>
        <taxon>Metazoa</taxon>
        <taxon>Ecdysozoa</taxon>
        <taxon>Arthropoda</taxon>
        <taxon>Chelicerata</taxon>
        <taxon>Arachnida</taxon>
        <taxon>Araneae</taxon>
        <taxon>Araneomorphae</taxon>
        <taxon>Entelegynae</taxon>
        <taxon>Araneoidea</taxon>
        <taxon>Araneidae</taxon>
        <taxon>Araneus</taxon>
    </lineage>
</organism>
<evidence type="ECO:0000256" key="8">
    <source>
        <dbReference type="ARBA" id="ARBA00022737"/>
    </source>
</evidence>
<dbReference type="EMBL" id="BGPR01000686">
    <property type="protein sequence ID" value="GBM31519.1"/>
    <property type="molecule type" value="Genomic_DNA"/>
</dbReference>
<evidence type="ECO:0000256" key="7">
    <source>
        <dbReference type="ARBA" id="ARBA00022699"/>
    </source>
</evidence>
<dbReference type="PROSITE" id="PS50088">
    <property type="entry name" value="ANK_REPEAT"/>
    <property type="match status" value="1"/>
</dbReference>
<keyword evidence="11" id="KW-0472">Membrane</keyword>
<evidence type="ECO:0000256" key="9">
    <source>
        <dbReference type="ARBA" id="ARBA00023028"/>
    </source>
</evidence>
<evidence type="ECO:0000256" key="2">
    <source>
        <dbReference type="ARBA" id="ARBA00004613"/>
    </source>
</evidence>
<keyword evidence="6" id="KW-0800">Toxin</keyword>
<keyword evidence="4" id="KW-0964">Secreted</keyword>
<dbReference type="PROSITE" id="PS50297">
    <property type="entry name" value="ANK_REP_REGION"/>
    <property type="match status" value="1"/>
</dbReference>
<dbReference type="Proteomes" id="UP000499080">
    <property type="component" value="Unassembled WGS sequence"/>
</dbReference>
<gene>
    <name evidence="13" type="ORF">AVEN_247222_1</name>
</gene>
<accession>A0A4Y2ET80</accession>
<dbReference type="SMART" id="SM00248">
    <property type="entry name" value="ANK"/>
    <property type="match status" value="2"/>
</dbReference>
<feature type="repeat" description="ANK" evidence="12">
    <location>
        <begin position="31"/>
        <end position="65"/>
    </location>
</feature>
<keyword evidence="8" id="KW-0677">Repeat</keyword>
<dbReference type="GO" id="GO:0005576">
    <property type="term" value="C:extracellular region"/>
    <property type="evidence" value="ECO:0007669"/>
    <property type="project" value="UniProtKB-SubCell"/>
</dbReference>
<keyword evidence="3" id="KW-0268">Exocytosis</keyword>
<dbReference type="GO" id="GO:0090729">
    <property type="term" value="F:toxin activity"/>
    <property type="evidence" value="ECO:0007669"/>
    <property type="project" value="UniProtKB-KW"/>
</dbReference>
<dbReference type="Gene3D" id="1.25.40.20">
    <property type="entry name" value="Ankyrin repeat-containing domain"/>
    <property type="match status" value="1"/>
</dbReference>
<comment type="caution">
    <text evidence="13">The sequence shown here is derived from an EMBL/GenBank/DDBJ whole genome shotgun (WGS) entry which is preliminary data.</text>
</comment>
<reference evidence="13 14" key="1">
    <citation type="journal article" date="2019" name="Sci. Rep.">
        <title>Orb-weaving spider Araneus ventricosus genome elucidates the spidroin gene catalogue.</title>
        <authorList>
            <person name="Kono N."/>
            <person name="Nakamura H."/>
            <person name="Ohtoshi R."/>
            <person name="Moran D.A.P."/>
            <person name="Shinohara A."/>
            <person name="Yoshida Y."/>
            <person name="Fujiwara M."/>
            <person name="Mori M."/>
            <person name="Tomita M."/>
            <person name="Arakawa K."/>
        </authorList>
    </citation>
    <scope>NUCLEOTIDE SEQUENCE [LARGE SCALE GENOMIC DNA]</scope>
</reference>
<keyword evidence="9" id="KW-0638">Presynaptic neurotoxin</keyword>